<sequence length="69" mass="7639">MIKAGDKVKYIGNSIPKYTGETLEVQSVVKIGLILLFPEKDRGLVDLEGAGVWKSESLICGFDEIEKLR</sequence>
<organism evidence="1 2">
    <name type="scientific">Enterococcus raffinosus</name>
    <dbReference type="NCBI Taxonomy" id="71452"/>
    <lineage>
        <taxon>Bacteria</taxon>
        <taxon>Bacillati</taxon>
        <taxon>Bacillota</taxon>
        <taxon>Bacilli</taxon>
        <taxon>Lactobacillales</taxon>
        <taxon>Enterococcaceae</taxon>
        <taxon>Enterococcus</taxon>
    </lineage>
</organism>
<proteinExistence type="predicted"/>
<accession>A0AAW8TEF5</accession>
<evidence type="ECO:0000313" key="2">
    <source>
        <dbReference type="Proteomes" id="UP001254770"/>
    </source>
</evidence>
<protein>
    <submittedName>
        <fullName evidence="1">Uncharacterized protein</fullName>
    </submittedName>
</protein>
<dbReference type="RefSeq" id="WP_311817090.1">
    <property type="nucleotide sequence ID" value="NZ_JARPXG010000068.1"/>
</dbReference>
<dbReference type="AlphaFoldDB" id="A0AAW8TEF5"/>
<evidence type="ECO:0000313" key="1">
    <source>
        <dbReference type="EMBL" id="MDT2545342.1"/>
    </source>
</evidence>
<dbReference type="Proteomes" id="UP001254770">
    <property type="component" value="Unassembled WGS sequence"/>
</dbReference>
<gene>
    <name evidence="1" type="ORF">P7D69_13405</name>
</gene>
<reference evidence="1" key="1">
    <citation type="submission" date="2023-03" db="EMBL/GenBank/DDBJ databases">
        <authorList>
            <person name="Shen W."/>
            <person name="Cai J."/>
        </authorList>
    </citation>
    <scope>NUCLEOTIDE SEQUENCE</scope>
    <source>
        <strain evidence="1">Y15</strain>
    </source>
</reference>
<comment type="caution">
    <text evidence="1">The sequence shown here is derived from an EMBL/GenBank/DDBJ whole genome shotgun (WGS) entry which is preliminary data.</text>
</comment>
<dbReference type="EMBL" id="JARPXL010000014">
    <property type="protein sequence ID" value="MDT2545342.1"/>
    <property type="molecule type" value="Genomic_DNA"/>
</dbReference>
<name>A0AAW8TEF5_9ENTE</name>